<organism evidence="1 2">
    <name type="scientific">Akkermansia muciniphila</name>
    <dbReference type="NCBI Taxonomy" id="239935"/>
    <lineage>
        <taxon>Bacteria</taxon>
        <taxon>Pseudomonadati</taxon>
        <taxon>Verrucomicrobiota</taxon>
        <taxon>Verrucomicrobiia</taxon>
        <taxon>Verrucomicrobiales</taxon>
        <taxon>Akkermansiaceae</taxon>
        <taxon>Akkermansia</taxon>
    </lineage>
</organism>
<proteinExistence type="predicted"/>
<gene>
    <name evidence="1" type="ORF">CXU22_12170</name>
</gene>
<accession>A0A2N8HBX2</accession>
<dbReference type="Proteomes" id="UP000236000">
    <property type="component" value="Unassembled WGS sequence"/>
</dbReference>
<sequence length="189" mass="21656">MQRNECKPGTEVIIRGTIKGDVGAGIYPITVDVLCDNGETKGYIFFDPSQLEPAQPKYDPARKFRTGDKVRFIYHGRRNYIVTPEKGQECTVIENEKQEQVLIKCCGYTAAFHFADLELVKPVEEIEAEQPYLVKETPYFFDVYKKEDESRWYASFCYCGGLLNKEQAKACAEACCDELNRKHQELLNA</sequence>
<dbReference type="EMBL" id="PJKA01000013">
    <property type="protein sequence ID" value="PNC17360.1"/>
    <property type="molecule type" value="Genomic_DNA"/>
</dbReference>
<comment type="caution">
    <text evidence="1">The sequence shown here is derived from an EMBL/GenBank/DDBJ whole genome shotgun (WGS) entry which is preliminary data.</text>
</comment>
<reference evidence="1 2" key="1">
    <citation type="journal article" date="2017" name="BMC Genomics">
        <title>Genome sequencing of 39 Akkermansia muciniphila isolates reveals its population structure, genomic and functional diverisity, and global distribution in mammalian gut microbiotas.</title>
        <authorList>
            <person name="Guo X."/>
            <person name="Li S."/>
            <person name="Zhang J."/>
            <person name="Wu F."/>
            <person name="Li X."/>
            <person name="Wu D."/>
            <person name="Zhang M."/>
            <person name="Ou Z."/>
            <person name="Jie Z."/>
            <person name="Yan Q."/>
            <person name="Li P."/>
            <person name="Yi J."/>
            <person name="Peng Y."/>
        </authorList>
    </citation>
    <scope>NUCLEOTIDE SEQUENCE [LARGE SCALE GENOMIC DNA]</scope>
    <source>
        <strain evidence="1 2">GP24</strain>
    </source>
</reference>
<dbReference type="OrthoDB" id="9944733at2"/>
<name>A0A2N8HBX2_9BACT</name>
<dbReference type="AlphaFoldDB" id="A0A2N8HBX2"/>
<evidence type="ECO:0000313" key="2">
    <source>
        <dbReference type="Proteomes" id="UP000236000"/>
    </source>
</evidence>
<dbReference type="RefSeq" id="WP_102715837.1">
    <property type="nucleotide sequence ID" value="NZ_PJKA01000013.1"/>
</dbReference>
<evidence type="ECO:0000313" key="1">
    <source>
        <dbReference type="EMBL" id="PNC17360.1"/>
    </source>
</evidence>
<protein>
    <submittedName>
        <fullName evidence="1">Uncharacterized protein</fullName>
    </submittedName>
</protein>